<dbReference type="PANTHER" id="PTHR45808:SF4">
    <property type="entry name" value="RHO GTPASE-ACTIVATING PROTEIN 8"/>
    <property type="match status" value="1"/>
</dbReference>
<dbReference type="CDD" id="cd00170">
    <property type="entry name" value="SEC14"/>
    <property type="match status" value="1"/>
</dbReference>
<dbReference type="GO" id="GO:0007264">
    <property type="term" value="P:small GTPase-mediated signal transduction"/>
    <property type="evidence" value="ECO:0007669"/>
    <property type="project" value="TreeGrafter"/>
</dbReference>
<dbReference type="SMART" id="SM00516">
    <property type="entry name" value="SEC14"/>
    <property type="match status" value="1"/>
</dbReference>
<accession>A0A7K4KGX4</accession>
<dbReference type="Pfam" id="PF00620">
    <property type="entry name" value="RhoGAP"/>
    <property type="match status" value="1"/>
</dbReference>
<evidence type="ECO:0000313" key="5">
    <source>
        <dbReference type="Proteomes" id="UP000545332"/>
    </source>
</evidence>
<dbReference type="PROSITE" id="PS50238">
    <property type="entry name" value="RHOGAP"/>
    <property type="match status" value="1"/>
</dbReference>
<comment type="caution">
    <text evidence="4">The sequence shown here is derived from an EMBL/GenBank/DDBJ whole genome shotgun (WGS) entry which is preliminary data.</text>
</comment>
<dbReference type="EMBL" id="VWPX01011414">
    <property type="protein sequence ID" value="NWI15609.1"/>
    <property type="molecule type" value="Genomic_DNA"/>
</dbReference>
<dbReference type="GO" id="GO:2001136">
    <property type="term" value="P:negative regulation of endocytic recycling"/>
    <property type="evidence" value="ECO:0007669"/>
    <property type="project" value="TreeGrafter"/>
</dbReference>
<dbReference type="AlphaFoldDB" id="A0A7K4KGX4"/>
<reference evidence="4 5" key="1">
    <citation type="submission" date="2019-09" db="EMBL/GenBank/DDBJ databases">
        <title>Bird 10,000 Genomes (B10K) Project - Family phase.</title>
        <authorList>
            <person name="Zhang G."/>
        </authorList>
    </citation>
    <scope>NUCLEOTIDE SEQUENCE [LARGE SCALE GENOMIC DNA]</scope>
    <source>
        <strain evidence="4">B10K-MSB-42743</strain>
        <tissue evidence="4">Heart</tissue>
    </source>
</reference>
<proteinExistence type="predicted"/>
<dbReference type="InterPro" id="IPR049592">
    <property type="entry name" value="ARHGAP1_RhoGAP"/>
</dbReference>
<dbReference type="GO" id="GO:0005096">
    <property type="term" value="F:GTPase activator activity"/>
    <property type="evidence" value="ECO:0007669"/>
    <property type="project" value="UniProtKB-KW"/>
</dbReference>
<feature type="non-terminal residue" evidence="4">
    <location>
        <position position="397"/>
    </location>
</feature>
<keyword evidence="5" id="KW-1185">Reference proteome</keyword>
<dbReference type="PANTHER" id="PTHR45808">
    <property type="entry name" value="RHO GTPASE-ACTIVATING PROTEIN 68F"/>
    <property type="match status" value="1"/>
</dbReference>
<dbReference type="Gene3D" id="3.40.525.10">
    <property type="entry name" value="CRAL-TRIO lipid binding domain"/>
    <property type="match status" value="1"/>
</dbReference>
<evidence type="ECO:0000313" key="4">
    <source>
        <dbReference type="EMBL" id="NWI15609.1"/>
    </source>
</evidence>
<dbReference type="SUPFAM" id="SSF48350">
    <property type="entry name" value="GTPase activation domain, GAP"/>
    <property type="match status" value="1"/>
</dbReference>
<evidence type="ECO:0000259" key="3">
    <source>
        <dbReference type="PROSITE" id="PS50238"/>
    </source>
</evidence>
<evidence type="ECO:0000256" key="1">
    <source>
        <dbReference type="ARBA" id="ARBA00022468"/>
    </source>
</evidence>
<gene>
    <name evidence="4" type="primary">Arhgap8</name>
    <name evidence="4" type="ORF">CRYSOU_R14704</name>
</gene>
<dbReference type="FunFam" id="1.10.555.10:FF:000024">
    <property type="entry name" value="Rho GTPase-activating protein 1"/>
    <property type="match status" value="1"/>
</dbReference>
<keyword evidence="1" id="KW-0343">GTPase activation</keyword>
<protein>
    <submittedName>
        <fullName evidence="4">RHG08 protein</fullName>
    </submittedName>
</protein>
<dbReference type="Pfam" id="PF13716">
    <property type="entry name" value="CRAL_TRIO_2"/>
    <property type="match status" value="1"/>
</dbReference>
<dbReference type="PROSITE" id="PS50191">
    <property type="entry name" value="CRAL_TRIO"/>
    <property type="match status" value="1"/>
</dbReference>
<dbReference type="SMART" id="SM00324">
    <property type="entry name" value="RhoGAP"/>
    <property type="match status" value="1"/>
</dbReference>
<dbReference type="InterPro" id="IPR000198">
    <property type="entry name" value="RhoGAP_dom"/>
</dbReference>
<name>A0A7K4KGX4_9AVES</name>
<feature type="non-terminal residue" evidence="4">
    <location>
        <position position="1"/>
    </location>
</feature>
<dbReference type="InterPro" id="IPR001251">
    <property type="entry name" value="CRAL-TRIO_dom"/>
</dbReference>
<dbReference type="InterPro" id="IPR008936">
    <property type="entry name" value="Rho_GTPase_activation_prot"/>
</dbReference>
<dbReference type="SUPFAM" id="SSF52087">
    <property type="entry name" value="CRAL/TRIO domain"/>
    <property type="match status" value="2"/>
</dbReference>
<dbReference type="GO" id="GO:0005737">
    <property type="term" value="C:cytoplasm"/>
    <property type="evidence" value="ECO:0007669"/>
    <property type="project" value="TreeGrafter"/>
</dbReference>
<feature type="domain" description="Rho-GAP" evidence="3">
    <location>
        <begin position="203"/>
        <end position="389"/>
    </location>
</feature>
<feature type="domain" description="CRAL-TRIO" evidence="2">
    <location>
        <begin position="1"/>
        <end position="176"/>
    </location>
</feature>
<organism evidence="4 5">
    <name type="scientific">Crypturellus soui</name>
    <dbReference type="NCBI Taxonomy" id="458187"/>
    <lineage>
        <taxon>Eukaryota</taxon>
        <taxon>Metazoa</taxon>
        <taxon>Chordata</taxon>
        <taxon>Craniata</taxon>
        <taxon>Vertebrata</taxon>
        <taxon>Euteleostomi</taxon>
        <taxon>Archelosauria</taxon>
        <taxon>Archosauria</taxon>
        <taxon>Dinosauria</taxon>
        <taxon>Saurischia</taxon>
        <taxon>Theropoda</taxon>
        <taxon>Coelurosauria</taxon>
        <taxon>Aves</taxon>
        <taxon>Palaeognathae</taxon>
        <taxon>Tinamiformes</taxon>
        <taxon>Tinamidae</taxon>
        <taxon>Crypturellus</taxon>
    </lineage>
</organism>
<dbReference type="Proteomes" id="UP000545332">
    <property type="component" value="Unassembled WGS sequence"/>
</dbReference>
<sequence>GDDNSGRKVITFSCCRMPPSHQLNHTRLLEYLRYTLDQYVENDYTVVYFHYGLKSRNKPSLKWLQTAYKEFDRKYVLVCSSCCVRSVTKFHERSRYPNLLTISFSFSRYKKNLKALYVVHPTNFIKILWNIFKPLISHKFGKKVTYLNYLSELRDHLKYDQLNIPQEVIRHDENLRGKQKGKLPPVVKIPPPRPPLPNQQFGVSLQYIKDKNKGELIPPVLKQTVCYLKIKGLRVEGLFRRSASVQTIKDIQKLYNQGKPVNFDDYDDIHIPAVILKTFLRELPEPLLTFECYDHILGITSVESSLRVTRCKQIIQGLPDHNYAVLKYLMCFLHMVSQESIYNRMTASNLACVFGLNLIWPSKGTASLSALVPLNLFTELLIDFYSTVFGARLVPGE</sequence>
<dbReference type="Gene3D" id="1.10.555.10">
    <property type="entry name" value="Rho GTPase activation protein"/>
    <property type="match status" value="1"/>
</dbReference>
<dbReference type="OrthoDB" id="19923at2759"/>
<dbReference type="InterPro" id="IPR036865">
    <property type="entry name" value="CRAL-TRIO_dom_sf"/>
</dbReference>
<dbReference type="CDD" id="cd04404">
    <property type="entry name" value="RhoGAP-p50rhoGAP"/>
    <property type="match status" value="1"/>
</dbReference>
<evidence type="ECO:0000259" key="2">
    <source>
        <dbReference type="PROSITE" id="PS50191"/>
    </source>
</evidence>